<sequence>MPSTVFNNIDREGFPAAPPSAQPWKSIPRPEPAQAIEQGLTIVARGELIKTAVFPPSPYGFGVGPH</sequence>
<evidence type="ECO:0000256" key="1">
    <source>
        <dbReference type="SAM" id="MobiDB-lite"/>
    </source>
</evidence>
<evidence type="ECO:0000313" key="3">
    <source>
        <dbReference type="Proteomes" id="UP001175000"/>
    </source>
</evidence>
<feature type="region of interest" description="Disordered" evidence="1">
    <location>
        <begin position="1"/>
        <end position="28"/>
    </location>
</feature>
<keyword evidence="3" id="KW-1185">Reference proteome</keyword>
<comment type="caution">
    <text evidence="2">The sequence shown here is derived from an EMBL/GenBank/DDBJ whole genome shotgun (WGS) entry which is preliminary data.</text>
</comment>
<dbReference type="AlphaFoldDB" id="A0AA40C4I5"/>
<name>A0AA40C4I5_9PEZI</name>
<proteinExistence type="predicted"/>
<dbReference type="Proteomes" id="UP001175000">
    <property type="component" value="Unassembled WGS sequence"/>
</dbReference>
<dbReference type="EMBL" id="JAULSU010000003">
    <property type="protein sequence ID" value="KAK0624008.1"/>
    <property type="molecule type" value="Genomic_DNA"/>
</dbReference>
<accession>A0AA40C4I5</accession>
<organism evidence="2 3">
    <name type="scientific">Immersiella caudata</name>
    <dbReference type="NCBI Taxonomy" id="314043"/>
    <lineage>
        <taxon>Eukaryota</taxon>
        <taxon>Fungi</taxon>
        <taxon>Dikarya</taxon>
        <taxon>Ascomycota</taxon>
        <taxon>Pezizomycotina</taxon>
        <taxon>Sordariomycetes</taxon>
        <taxon>Sordariomycetidae</taxon>
        <taxon>Sordariales</taxon>
        <taxon>Lasiosphaeriaceae</taxon>
        <taxon>Immersiella</taxon>
    </lineage>
</organism>
<reference evidence="2" key="1">
    <citation type="submission" date="2023-06" db="EMBL/GenBank/DDBJ databases">
        <title>Genome-scale phylogeny and comparative genomics of the fungal order Sordariales.</title>
        <authorList>
            <consortium name="Lawrence Berkeley National Laboratory"/>
            <person name="Hensen N."/>
            <person name="Bonometti L."/>
            <person name="Westerberg I."/>
            <person name="Brannstrom I.O."/>
            <person name="Guillou S."/>
            <person name="Cros-Aarteil S."/>
            <person name="Calhoun S."/>
            <person name="Haridas S."/>
            <person name="Kuo A."/>
            <person name="Mondo S."/>
            <person name="Pangilinan J."/>
            <person name="Riley R."/>
            <person name="Labutti K."/>
            <person name="Andreopoulos B."/>
            <person name="Lipzen A."/>
            <person name="Chen C."/>
            <person name="Yanf M."/>
            <person name="Daum C."/>
            <person name="Ng V."/>
            <person name="Clum A."/>
            <person name="Steindorff A."/>
            <person name="Ohm R."/>
            <person name="Martin F."/>
            <person name="Silar P."/>
            <person name="Natvig D."/>
            <person name="Lalanne C."/>
            <person name="Gautier V."/>
            <person name="Ament-Velasquez S.L."/>
            <person name="Kruys A."/>
            <person name="Hutchinson M.I."/>
            <person name="Powell A.J."/>
            <person name="Barry K."/>
            <person name="Miller A.N."/>
            <person name="Grigoriev I.V."/>
            <person name="Debuchy R."/>
            <person name="Gladieux P."/>
            <person name="Thoren M.H."/>
            <person name="Johannesson H."/>
        </authorList>
    </citation>
    <scope>NUCLEOTIDE SEQUENCE</scope>
    <source>
        <strain evidence="2">CBS 606.72</strain>
    </source>
</reference>
<gene>
    <name evidence="2" type="ORF">B0T14DRAFT_565314</name>
</gene>
<evidence type="ECO:0000313" key="2">
    <source>
        <dbReference type="EMBL" id="KAK0624008.1"/>
    </source>
</evidence>
<protein>
    <submittedName>
        <fullName evidence="2">Uncharacterized protein</fullName>
    </submittedName>
</protein>